<feature type="chain" id="PRO_5016365505" description="DUF4412 domain-containing protein" evidence="1">
    <location>
        <begin position="21"/>
        <end position="253"/>
    </location>
</feature>
<dbReference type="KEGG" id="gai:IMCC3135_22955"/>
<organism evidence="2 3">
    <name type="scientific">Granulosicoccus antarcticus IMCC3135</name>
    <dbReference type="NCBI Taxonomy" id="1192854"/>
    <lineage>
        <taxon>Bacteria</taxon>
        <taxon>Pseudomonadati</taxon>
        <taxon>Pseudomonadota</taxon>
        <taxon>Gammaproteobacteria</taxon>
        <taxon>Chromatiales</taxon>
        <taxon>Granulosicoccaceae</taxon>
        <taxon>Granulosicoccus</taxon>
    </lineage>
</organism>
<evidence type="ECO:0000313" key="2">
    <source>
        <dbReference type="EMBL" id="ASJ74661.1"/>
    </source>
</evidence>
<keyword evidence="3" id="KW-1185">Reference proteome</keyword>
<dbReference type="AlphaFoldDB" id="A0A2Z2NXG0"/>
<protein>
    <recommendedName>
        <fullName evidence="4">DUF4412 domain-containing protein</fullName>
    </recommendedName>
</protein>
<dbReference type="Proteomes" id="UP000250079">
    <property type="component" value="Chromosome"/>
</dbReference>
<dbReference type="RefSeq" id="WP_088919660.1">
    <property type="nucleotide sequence ID" value="NZ_CP018632.1"/>
</dbReference>
<accession>A0A2Z2NXG0</accession>
<evidence type="ECO:0008006" key="4">
    <source>
        <dbReference type="Google" id="ProtNLM"/>
    </source>
</evidence>
<evidence type="ECO:0000256" key="1">
    <source>
        <dbReference type="SAM" id="SignalP"/>
    </source>
</evidence>
<feature type="signal peptide" evidence="1">
    <location>
        <begin position="1"/>
        <end position="20"/>
    </location>
</feature>
<name>A0A2Z2NXG0_9GAMM</name>
<gene>
    <name evidence="2" type="ORF">IMCC3135_22955</name>
</gene>
<evidence type="ECO:0000313" key="3">
    <source>
        <dbReference type="Proteomes" id="UP000250079"/>
    </source>
</evidence>
<dbReference type="OrthoDB" id="8479446at2"/>
<dbReference type="EMBL" id="CP018632">
    <property type="protein sequence ID" value="ASJ74661.1"/>
    <property type="molecule type" value="Genomic_DNA"/>
</dbReference>
<sequence>MVKKYISAVVSASFIFLAHAGQASGSSVTDNASKSALTDLRSAELIKPDLSSSSNEKINLSPTHPSFSALYRHHHQPSQTLLSEAQVLYSGHGVRVEQDKGGSGNIFIANFAEDKFWFVDQHRQLLHTLPVTISKDEFESSSSQPVMGNSAGFLQFSPCNGMEGKQGERDLWQGRIVQRWTCSYQGEAVEEQWFSPTLGVVVRSSTLDGYVSELTDVRERETRPHNFQPPSDYRSVSIEELMNPAIPIGVYIE</sequence>
<proteinExistence type="predicted"/>
<keyword evidence="1" id="KW-0732">Signal</keyword>
<reference evidence="2 3" key="1">
    <citation type="submission" date="2016-12" db="EMBL/GenBank/DDBJ databases">
        <authorList>
            <person name="Song W.-J."/>
            <person name="Kurnit D.M."/>
        </authorList>
    </citation>
    <scope>NUCLEOTIDE SEQUENCE [LARGE SCALE GENOMIC DNA]</scope>
    <source>
        <strain evidence="2 3">IMCC3135</strain>
    </source>
</reference>